<dbReference type="GO" id="GO:0004553">
    <property type="term" value="F:hydrolase activity, hydrolyzing O-glycosyl compounds"/>
    <property type="evidence" value="ECO:0007669"/>
    <property type="project" value="InterPro"/>
</dbReference>
<dbReference type="PANTHER" id="PTHR10963:SF55">
    <property type="entry name" value="GLYCOSIDE HYDROLASE FAMILY 16 PROTEIN"/>
    <property type="match status" value="1"/>
</dbReference>
<proteinExistence type="inferred from homology"/>
<dbReference type="OrthoDB" id="4781at2759"/>
<dbReference type="AlphaFoldDB" id="A0A6A4WPM6"/>
<sequence length="388" mass="42758">MSKSTASNDEAEQRPCAMLPLLLASLAAAVAAGPVSDQLSVTTYNEGKTALSGEVIFEDNFDELDMVTWQHELTLWGGGNWEFEGYNNNRTNSFIRDGVLFIKPTLTAERFGEEFLYSGTLDMNGGAPYDQCTCALSYGCSRTGSADNIINPIMSAAVRTPLSFSFTYGTVEVRAKMPAGDWIWPAIWMMPVREAYGNWPTSGEIDIVESRGNKDLSCGDGPQIGTQQVASTMHWGADFPSNQWPLTHYELNDEAGFDTDFHIYKVVWTPDGLTFSVDDNEIGTAAPPEGGFWEMGGFDQDTWRNNPWAGRSKMAPFDQPFYIKFNVAVGGTGGFIPDGCTNGNGAKPWSNTSPHAPKEFWEGRDQWLPTWNGDDTAMQIDYVRVTAL</sequence>
<evidence type="ECO:0000256" key="2">
    <source>
        <dbReference type="SAM" id="SignalP"/>
    </source>
</evidence>
<dbReference type="Proteomes" id="UP000440578">
    <property type="component" value="Unassembled WGS sequence"/>
</dbReference>
<dbReference type="GO" id="GO:0005975">
    <property type="term" value="P:carbohydrate metabolic process"/>
    <property type="evidence" value="ECO:0007669"/>
    <property type="project" value="InterPro"/>
</dbReference>
<dbReference type="InterPro" id="IPR050546">
    <property type="entry name" value="Glycosyl_Hydrlase_16"/>
</dbReference>
<dbReference type="Gene3D" id="2.60.120.200">
    <property type="match status" value="1"/>
</dbReference>
<dbReference type="PROSITE" id="PS51762">
    <property type="entry name" value="GH16_2"/>
    <property type="match status" value="1"/>
</dbReference>
<dbReference type="PANTHER" id="PTHR10963">
    <property type="entry name" value="GLYCOSYL HYDROLASE-RELATED"/>
    <property type="match status" value="1"/>
</dbReference>
<feature type="chain" id="PRO_5025476120" evidence="2">
    <location>
        <begin position="33"/>
        <end position="388"/>
    </location>
</feature>
<feature type="signal peptide" evidence="2">
    <location>
        <begin position="1"/>
        <end position="32"/>
    </location>
</feature>
<name>A0A6A4WPM6_AMPAM</name>
<organism evidence="4 5">
    <name type="scientific">Amphibalanus amphitrite</name>
    <name type="common">Striped barnacle</name>
    <name type="synonym">Balanus amphitrite</name>
    <dbReference type="NCBI Taxonomy" id="1232801"/>
    <lineage>
        <taxon>Eukaryota</taxon>
        <taxon>Metazoa</taxon>
        <taxon>Ecdysozoa</taxon>
        <taxon>Arthropoda</taxon>
        <taxon>Crustacea</taxon>
        <taxon>Multicrustacea</taxon>
        <taxon>Cirripedia</taxon>
        <taxon>Thoracica</taxon>
        <taxon>Thoracicalcarea</taxon>
        <taxon>Balanomorpha</taxon>
        <taxon>Balanoidea</taxon>
        <taxon>Balanidae</taxon>
        <taxon>Amphibalaninae</taxon>
        <taxon>Amphibalanus</taxon>
    </lineage>
</organism>
<feature type="domain" description="GH16" evidence="3">
    <location>
        <begin position="42"/>
        <end position="388"/>
    </location>
</feature>
<comment type="similarity">
    <text evidence="1">Belongs to the glycosyl hydrolase 16 family.</text>
</comment>
<keyword evidence="5" id="KW-1185">Reference proteome</keyword>
<dbReference type="CDD" id="cd08024">
    <property type="entry name" value="GH16_CCF"/>
    <property type="match status" value="1"/>
</dbReference>
<evidence type="ECO:0000256" key="1">
    <source>
        <dbReference type="ARBA" id="ARBA00006865"/>
    </source>
</evidence>
<protein>
    <submittedName>
        <fullName evidence="4">Beta-1,3-glucan-binding protein</fullName>
    </submittedName>
</protein>
<dbReference type="Pfam" id="PF00722">
    <property type="entry name" value="Glyco_hydro_16"/>
    <property type="match status" value="1"/>
</dbReference>
<evidence type="ECO:0000259" key="3">
    <source>
        <dbReference type="PROSITE" id="PS51762"/>
    </source>
</evidence>
<evidence type="ECO:0000313" key="4">
    <source>
        <dbReference type="EMBL" id="KAF0309327.1"/>
    </source>
</evidence>
<gene>
    <name evidence="4" type="primary">BGBP_1</name>
    <name evidence="4" type="ORF">FJT64_019540</name>
</gene>
<keyword evidence="2" id="KW-0732">Signal</keyword>
<comment type="caution">
    <text evidence="4">The sequence shown here is derived from an EMBL/GenBank/DDBJ whole genome shotgun (WGS) entry which is preliminary data.</text>
</comment>
<accession>A0A6A4WPM6</accession>
<dbReference type="SUPFAM" id="SSF49899">
    <property type="entry name" value="Concanavalin A-like lectins/glucanases"/>
    <property type="match status" value="1"/>
</dbReference>
<dbReference type="EMBL" id="VIIS01000412">
    <property type="protein sequence ID" value="KAF0309327.1"/>
    <property type="molecule type" value="Genomic_DNA"/>
</dbReference>
<dbReference type="InterPro" id="IPR000757">
    <property type="entry name" value="Beta-glucanase-like"/>
</dbReference>
<dbReference type="InterPro" id="IPR013320">
    <property type="entry name" value="ConA-like_dom_sf"/>
</dbReference>
<reference evidence="4 5" key="1">
    <citation type="submission" date="2019-07" db="EMBL/GenBank/DDBJ databases">
        <title>Draft genome assembly of a fouling barnacle, Amphibalanus amphitrite (Darwin, 1854): The first reference genome for Thecostraca.</title>
        <authorList>
            <person name="Kim W."/>
        </authorList>
    </citation>
    <scope>NUCLEOTIDE SEQUENCE [LARGE SCALE GENOMIC DNA]</scope>
    <source>
        <strain evidence="4">SNU_AA5</strain>
        <tissue evidence="4">Soma without cirri and trophi</tissue>
    </source>
</reference>
<evidence type="ECO:0000313" key="5">
    <source>
        <dbReference type="Proteomes" id="UP000440578"/>
    </source>
</evidence>